<dbReference type="Proteomes" id="UP000663828">
    <property type="component" value="Unassembled WGS sequence"/>
</dbReference>
<evidence type="ECO:0000256" key="1">
    <source>
        <dbReference type="SAM" id="MobiDB-lite"/>
    </source>
</evidence>
<proteinExistence type="predicted"/>
<feature type="region of interest" description="Disordered" evidence="1">
    <location>
        <begin position="192"/>
        <end position="216"/>
    </location>
</feature>
<name>A0A815M9X4_ADIRI</name>
<dbReference type="EMBL" id="CAJNOR010003501">
    <property type="protein sequence ID" value="CAF1420126.1"/>
    <property type="molecule type" value="Genomic_DNA"/>
</dbReference>
<evidence type="ECO:0000313" key="2">
    <source>
        <dbReference type="EMBL" id="CAF1420126.1"/>
    </source>
</evidence>
<sequence>MAAAAISTSINDSKLCLFCSTKYDRSRPPICLCQHCSIPLCFECMKQHHDEILQDTAQLSHQYNELRQLFETKTKMVIDETASTIETVNNHFNSYINELLDTQHRIIEELRTTEQQAQESLIDVDLKLQSLGTDIEALSNDGIVQKERMANLSTGMKTLEQRLNNYQVMKTENLTRTRQMLTITFGSSPTVEEKSSLLDRTNKNTQNEAKTEENTSSVNATVVSKLEVATSGKSLDSVQSVSNVIQPCYAVYEYASDEEDKDEINIKMNFGRTPHTIDRIASDGDNILYTSYFEDGYDIIEHFILDYEDDRSSIYRDWKQSRIIDLAWWDGIEKFICVTQEGIYTVQRTDGTLRIMRTIKGVWSYARVATNDNTLFVWINGVHSKFNGIDVYSTNFDRLETIDFNNNSIGYFTGKSSSFCATNNTIVSLCKRTQRNRDVFQATFCDLRMNRSHYVLLGKCNNGIEIRSDSEGRFFITTGLNRLHIISPTGQKRTIKLRSNGESIAILNNRRVAIGNGSRDMQIIEY</sequence>
<protein>
    <submittedName>
        <fullName evidence="2">Uncharacterized protein</fullName>
    </submittedName>
</protein>
<accession>A0A815M9X4</accession>
<gene>
    <name evidence="2" type="ORF">XAT740_LOCUS35173</name>
</gene>
<feature type="compositionally biased region" description="Basic and acidic residues" evidence="1">
    <location>
        <begin position="192"/>
        <end position="202"/>
    </location>
</feature>
<comment type="caution">
    <text evidence="2">The sequence shown here is derived from an EMBL/GenBank/DDBJ whole genome shotgun (WGS) entry which is preliminary data.</text>
</comment>
<keyword evidence="3" id="KW-1185">Reference proteome</keyword>
<evidence type="ECO:0000313" key="3">
    <source>
        <dbReference type="Proteomes" id="UP000663828"/>
    </source>
</evidence>
<feature type="compositionally biased region" description="Polar residues" evidence="1">
    <location>
        <begin position="203"/>
        <end position="216"/>
    </location>
</feature>
<dbReference type="AlphaFoldDB" id="A0A815M9X4"/>
<reference evidence="2" key="1">
    <citation type="submission" date="2021-02" db="EMBL/GenBank/DDBJ databases">
        <authorList>
            <person name="Nowell W R."/>
        </authorList>
    </citation>
    <scope>NUCLEOTIDE SEQUENCE</scope>
</reference>
<organism evidence="2 3">
    <name type="scientific">Adineta ricciae</name>
    <name type="common">Rotifer</name>
    <dbReference type="NCBI Taxonomy" id="249248"/>
    <lineage>
        <taxon>Eukaryota</taxon>
        <taxon>Metazoa</taxon>
        <taxon>Spiralia</taxon>
        <taxon>Gnathifera</taxon>
        <taxon>Rotifera</taxon>
        <taxon>Eurotatoria</taxon>
        <taxon>Bdelloidea</taxon>
        <taxon>Adinetida</taxon>
        <taxon>Adinetidae</taxon>
        <taxon>Adineta</taxon>
    </lineage>
</organism>